<comment type="subcellular location">
    <subcellularLocation>
        <location evidence="2">Membrane</location>
        <topology evidence="2">Multi-pass membrane protein</topology>
    </subcellularLocation>
</comment>
<keyword evidence="3" id="KW-0813">Transport</keyword>
<keyword evidence="5 11" id="KW-0812">Transmembrane</keyword>
<protein>
    <recommendedName>
        <fullName evidence="12">Cytochrome b561 domain-containing protein</fullName>
    </recommendedName>
</protein>
<evidence type="ECO:0000313" key="14">
    <source>
        <dbReference type="Proteomes" id="UP000054558"/>
    </source>
</evidence>
<feature type="transmembrane region" description="Helical" evidence="11">
    <location>
        <begin position="26"/>
        <end position="50"/>
    </location>
</feature>
<proteinExistence type="predicted"/>
<keyword evidence="14" id="KW-1185">Reference proteome</keyword>
<accession>A0A1Y1I6L3</accession>
<dbReference type="InterPro" id="IPR006593">
    <property type="entry name" value="Cyt_b561/ferric_Rdtase_TM"/>
</dbReference>
<dbReference type="PROSITE" id="PS50939">
    <property type="entry name" value="CYTOCHROME_B561"/>
    <property type="match status" value="1"/>
</dbReference>
<dbReference type="InterPro" id="IPR045150">
    <property type="entry name" value="CYB561D1/2"/>
</dbReference>
<dbReference type="GO" id="GO:0046872">
    <property type="term" value="F:metal ion binding"/>
    <property type="evidence" value="ECO:0007669"/>
    <property type="project" value="UniProtKB-KW"/>
</dbReference>
<evidence type="ECO:0000256" key="6">
    <source>
        <dbReference type="ARBA" id="ARBA00022723"/>
    </source>
</evidence>
<dbReference type="PANTHER" id="PTHR15422:SF45">
    <property type="entry name" value="CYTOCHROME B561 DOMAIN-CONTAINING PROTEIN"/>
    <property type="match status" value="1"/>
</dbReference>
<keyword evidence="8 11" id="KW-1133">Transmembrane helix</keyword>
<organism evidence="13 14">
    <name type="scientific">Klebsormidium nitens</name>
    <name type="common">Green alga</name>
    <name type="synonym">Ulothrix nitens</name>
    <dbReference type="NCBI Taxonomy" id="105231"/>
    <lineage>
        <taxon>Eukaryota</taxon>
        <taxon>Viridiplantae</taxon>
        <taxon>Streptophyta</taxon>
        <taxon>Klebsormidiophyceae</taxon>
        <taxon>Klebsormidiales</taxon>
        <taxon>Klebsormidiaceae</taxon>
        <taxon>Klebsormidium</taxon>
    </lineage>
</organism>
<sequence length="180" mass="19285">MSIGYMALLGEGILLATGAKGKDRDFYLWLHSVCQVAGAVAIFCGLLAILQNKFQLGKPHFVTLHARLGLGTLIITALAATGGLPDFYGLPPSWRKFQTLVNRTHRRIGRVAFGAGLLTMVTGLQTFKPAHPLHKGLLTYACAAGVAGAAIVVFSKSGLSRYNRKRLLGSLWGKSPRTVP</sequence>
<dbReference type="Gene3D" id="1.20.120.1770">
    <property type="match status" value="1"/>
</dbReference>
<evidence type="ECO:0000256" key="10">
    <source>
        <dbReference type="ARBA" id="ARBA00023136"/>
    </source>
</evidence>
<feature type="transmembrane region" description="Helical" evidence="11">
    <location>
        <begin position="137"/>
        <end position="155"/>
    </location>
</feature>
<dbReference type="Proteomes" id="UP000054558">
    <property type="component" value="Unassembled WGS sequence"/>
</dbReference>
<evidence type="ECO:0000256" key="8">
    <source>
        <dbReference type="ARBA" id="ARBA00022989"/>
    </source>
</evidence>
<keyword evidence="7" id="KW-0249">Electron transport</keyword>
<dbReference type="EMBL" id="DF237248">
    <property type="protein sequence ID" value="GAQ86595.1"/>
    <property type="molecule type" value="Genomic_DNA"/>
</dbReference>
<evidence type="ECO:0000256" key="1">
    <source>
        <dbReference type="ARBA" id="ARBA00001970"/>
    </source>
</evidence>
<keyword evidence="6" id="KW-0479">Metal-binding</keyword>
<evidence type="ECO:0000256" key="11">
    <source>
        <dbReference type="SAM" id="Phobius"/>
    </source>
</evidence>
<evidence type="ECO:0000256" key="7">
    <source>
        <dbReference type="ARBA" id="ARBA00022982"/>
    </source>
</evidence>
<keyword evidence="4" id="KW-0349">Heme</keyword>
<evidence type="ECO:0000256" key="2">
    <source>
        <dbReference type="ARBA" id="ARBA00004141"/>
    </source>
</evidence>
<evidence type="ECO:0000259" key="12">
    <source>
        <dbReference type="PROSITE" id="PS50939"/>
    </source>
</evidence>
<evidence type="ECO:0000313" key="13">
    <source>
        <dbReference type="EMBL" id="GAQ86595.1"/>
    </source>
</evidence>
<keyword evidence="10 11" id="KW-0472">Membrane</keyword>
<feature type="transmembrane region" description="Helical" evidence="11">
    <location>
        <begin position="108"/>
        <end position="125"/>
    </location>
</feature>
<gene>
    <name evidence="13" type="ORF">KFL_002990030</name>
</gene>
<evidence type="ECO:0000256" key="4">
    <source>
        <dbReference type="ARBA" id="ARBA00022617"/>
    </source>
</evidence>
<feature type="domain" description="Cytochrome b561" evidence="12">
    <location>
        <begin position="1"/>
        <end position="163"/>
    </location>
</feature>
<name>A0A1Y1I6L3_KLENI</name>
<dbReference type="AlphaFoldDB" id="A0A1Y1I6L3"/>
<dbReference type="Pfam" id="PF03188">
    <property type="entry name" value="Cytochrom_B561"/>
    <property type="match status" value="1"/>
</dbReference>
<dbReference type="GO" id="GO:0140575">
    <property type="term" value="F:transmembrane monodehydroascorbate reductase activity"/>
    <property type="evidence" value="ECO:0007669"/>
    <property type="project" value="InterPro"/>
</dbReference>
<evidence type="ECO:0000256" key="5">
    <source>
        <dbReference type="ARBA" id="ARBA00022692"/>
    </source>
</evidence>
<dbReference type="GO" id="GO:0016020">
    <property type="term" value="C:membrane"/>
    <property type="evidence" value="ECO:0007669"/>
    <property type="project" value="UniProtKB-SubCell"/>
</dbReference>
<evidence type="ECO:0000256" key="9">
    <source>
        <dbReference type="ARBA" id="ARBA00023004"/>
    </source>
</evidence>
<feature type="transmembrane region" description="Helical" evidence="11">
    <location>
        <begin position="70"/>
        <end position="88"/>
    </location>
</feature>
<evidence type="ECO:0000256" key="3">
    <source>
        <dbReference type="ARBA" id="ARBA00022448"/>
    </source>
</evidence>
<keyword evidence="9" id="KW-0408">Iron</keyword>
<dbReference type="OMA" id="FACFATI"/>
<dbReference type="OrthoDB" id="432881at2759"/>
<reference evidence="13 14" key="1">
    <citation type="journal article" date="2014" name="Nat. Commun.">
        <title>Klebsormidium flaccidum genome reveals primary factors for plant terrestrial adaptation.</title>
        <authorList>
            <person name="Hori K."/>
            <person name="Maruyama F."/>
            <person name="Fujisawa T."/>
            <person name="Togashi T."/>
            <person name="Yamamoto N."/>
            <person name="Seo M."/>
            <person name="Sato S."/>
            <person name="Yamada T."/>
            <person name="Mori H."/>
            <person name="Tajima N."/>
            <person name="Moriyama T."/>
            <person name="Ikeuchi M."/>
            <person name="Watanabe M."/>
            <person name="Wada H."/>
            <person name="Kobayashi K."/>
            <person name="Saito M."/>
            <person name="Masuda T."/>
            <person name="Sasaki-Sekimoto Y."/>
            <person name="Mashiguchi K."/>
            <person name="Awai K."/>
            <person name="Shimojima M."/>
            <person name="Masuda S."/>
            <person name="Iwai M."/>
            <person name="Nobusawa T."/>
            <person name="Narise T."/>
            <person name="Kondo S."/>
            <person name="Saito H."/>
            <person name="Sato R."/>
            <person name="Murakawa M."/>
            <person name="Ihara Y."/>
            <person name="Oshima-Yamada Y."/>
            <person name="Ohtaka K."/>
            <person name="Satoh M."/>
            <person name="Sonobe K."/>
            <person name="Ishii M."/>
            <person name="Ohtani R."/>
            <person name="Kanamori-Sato M."/>
            <person name="Honoki R."/>
            <person name="Miyazaki D."/>
            <person name="Mochizuki H."/>
            <person name="Umetsu J."/>
            <person name="Higashi K."/>
            <person name="Shibata D."/>
            <person name="Kamiya Y."/>
            <person name="Sato N."/>
            <person name="Nakamura Y."/>
            <person name="Tabata S."/>
            <person name="Ida S."/>
            <person name="Kurokawa K."/>
            <person name="Ohta H."/>
        </authorList>
    </citation>
    <scope>NUCLEOTIDE SEQUENCE [LARGE SCALE GENOMIC DNA]</scope>
    <source>
        <strain evidence="13 14">NIES-2285</strain>
    </source>
</reference>
<dbReference type="PANTHER" id="PTHR15422">
    <property type="entry name" value="OS05G0565100 PROTEIN"/>
    <property type="match status" value="1"/>
</dbReference>
<dbReference type="SMART" id="SM00665">
    <property type="entry name" value="B561"/>
    <property type="match status" value="1"/>
</dbReference>
<comment type="cofactor">
    <cofactor evidence="1">
        <name>heme b</name>
        <dbReference type="ChEBI" id="CHEBI:60344"/>
    </cofactor>
</comment>